<evidence type="ECO:0000313" key="3">
    <source>
        <dbReference type="Proteomes" id="UP000299102"/>
    </source>
</evidence>
<name>A0A4C1SM97_EUMVA</name>
<protein>
    <submittedName>
        <fullName evidence="2">Uncharacterized protein</fullName>
    </submittedName>
</protein>
<proteinExistence type="predicted"/>
<gene>
    <name evidence="2" type="ORF">EVAR_2574_1</name>
</gene>
<organism evidence="2 3">
    <name type="scientific">Eumeta variegata</name>
    <name type="common">Bagworm moth</name>
    <name type="synonym">Eumeta japonica</name>
    <dbReference type="NCBI Taxonomy" id="151549"/>
    <lineage>
        <taxon>Eukaryota</taxon>
        <taxon>Metazoa</taxon>
        <taxon>Ecdysozoa</taxon>
        <taxon>Arthropoda</taxon>
        <taxon>Hexapoda</taxon>
        <taxon>Insecta</taxon>
        <taxon>Pterygota</taxon>
        <taxon>Neoptera</taxon>
        <taxon>Endopterygota</taxon>
        <taxon>Lepidoptera</taxon>
        <taxon>Glossata</taxon>
        <taxon>Ditrysia</taxon>
        <taxon>Tineoidea</taxon>
        <taxon>Psychidae</taxon>
        <taxon>Oiketicinae</taxon>
        <taxon>Eumeta</taxon>
    </lineage>
</organism>
<evidence type="ECO:0000256" key="1">
    <source>
        <dbReference type="SAM" id="MobiDB-lite"/>
    </source>
</evidence>
<feature type="compositionally biased region" description="Basic and acidic residues" evidence="1">
    <location>
        <begin position="33"/>
        <end position="43"/>
    </location>
</feature>
<dbReference type="EMBL" id="BGZK01000009">
    <property type="protein sequence ID" value="GBP03094.1"/>
    <property type="molecule type" value="Genomic_DNA"/>
</dbReference>
<reference evidence="2 3" key="1">
    <citation type="journal article" date="2019" name="Commun. Biol.">
        <title>The bagworm genome reveals a unique fibroin gene that provides high tensile strength.</title>
        <authorList>
            <person name="Kono N."/>
            <person name="Nakamura H."/>
            <person name="Ohtoshi R."/>
            <person name="Tomita M."/>
            <person name="Numata K."/>
            <person name="Arakawa K."/>
        </authorList>
    </citation>
    <scope>NUCLEOTIDE SEQUENCE [LARGE SCALE GENOMIC DNA]</scope>
</reference>
<dbReference type="AlphaFoldDB" id="A0A4C1SM97"/>
<accession>A0A4C1SM97</accession>
<sequence length="93" mass="10604">MLYQPLRSNRISNGGRSKLMEVRVNSWRMDVGEGKLMEREKQPKGNRSPSKAYTSFHRKRNTASGVVKELAPKFFYQVRNSWKAAPAGPGRPP</sequence>
<evidence type="ECO:0000313" key="2">
    <source>
        <dbReference type="EMBL" id="GBP03094.1"/>
    </source>
</evidence>
<dbReference type="Proteomes" id="UP000299102">
    <property type="component" value="Unassembled WGS sequence"/>
</dbReference>
<keyword evidence="3" id="KW-1185">Reference proteome</keyword>
<comment type="caution">
    <text evidence="2">The sequence shown here is derived from an EMBL/GenBank/DDBJ whole genome shotgun (WGS) entry which is preliminary data.</text>
</comment>
<feature type="region of interest" description="Disordered" evidence="1">
    <location>
        <begin position="33"/>
        <end position="62"/>
    </location>
</feature>